<dbReference type="EMBL" id="JAELXT010000053">
    <property type="protein sequence ID" value="MBJ6128474.1"/>
    <property type="molecule type" value="Genomic_DNA"/>
</dbReference>
<dbReference type="Gene3D" id="2.30.30.240">
    <property type="entry name" value="PRC-barrel domain"/>
    <property type="match status" value="1"/>
</dbReference>
<evidence type="ECO:0000256" key="1">
    <source>
        <dbReference type="SAM" id="MobiDB-lite"/>
    </source>
</evidence>
<proteinExistence type="predicted"/>
<feature type="compositionally biased region" description="Polar residues" evidence="1">
    <location>
        <begin position="1"/>
        <end position="12"/>
    </location>
</feature>
<reference evidence="4" key="1">
    <citation type="submission" date="2020-12" db="EMBL/GenBank/DDBJ databases">
        <title>Hymenobacter sp.</title>
        <authorList>
            <person name="Kim M.K."/>
        </authorList>
    </citation>
    <scope>NUCLEOTIDE SEQUENCE [LARGE SCALE GENOMIC DNA]</scope>
    <source>
        <strain evidence="4">BT325</strain>
    </source>
</reference>
<organism evidence="3 4">
    <name type="scientific">Microvirga splendida</name>
    <dbReference type="NCBI Taxonomy" id="2795727"/>
    <lineage>
        <taxon>Bacteria</taxon>
        <taxon>Pseudomonadati</taxon>
        <taxon>Pseudomonadota</taxon>
        <taxon>Alphaproteobacteria</taxon>
        <taxon>Hyphomicrobiales</taxon>
        <taxon>Methylobacteriaceae</taxon>
        <taxon>Microvirga</taxon>
    </lineage>
</organism>
<keyword evidence="4" id="KW-1185">Reference proteome</keyword>
<dbReference type="InterPro" id="IPR027275">
    <property type="entry name" value="PRC-brl_dom"/>
</dbReference>
<dbReference type="PANTHER" id="PTHR36505:SF1">
    <property type="entry name" value="BLR1072 PROTEIN"/>
    <property type="match status" value="1"/>
</dbReference>
<gene>
    <name evidence="3" type="ORF">JAO75_24075</name>
</gene>
<evidence type="ECO:0000259" key="2">
    <source>
        <dbReference type="Pfam" id="PF05239"/>
    </source>
</evidence>
<comment type="caution">
    <text evidence="3">The sequence shown here is derived from an EMBL/GenBank/DDBJ whole genome shotgun (WGS) entry which is preliminary data.</text>
</comment>
<evidence type="ECO:0000313" key="4">
    <source>
        <dbReference type="Proteomes" id="UP000620670"/>
    </source>
</evidence>
<dbReference type="RefSeq" id="WP_199051745.1">
    <property type="nucleotide sequence ID" value="NZ_JAELXT010000053.1"/>
</dbReference>
<dbReference type="PANTHER" id="PTHR36505">
    <property type="entry name" value="BLR1072 PROTEIN"/>
    <property type="match status" value="1"/>
</dbReference>
<dbReference type="Proteomes" id="UP000620670">
    <property type="component" value="Unassembled WGS sequence"/>
</dbReference>
<sequence>MTQTDPSTNTNAPGVMTGKPLIESDRVEGTAVYDSQGNHLGSIKRLMIEKISGKVAYAVMSFGGFLGMGEDEHTIPWSKLDYDTSLGGYRTDISEEQLRGAPSLSRDRDYAWSDRERERELHDYWKTPYYWGI</sequence>
<evidence type="ECO:0000313" key="3">
    <source>
        <dbReference type="EMBL" id="MBJ6128474.1"/>
    </source>
</evidence>
<dbReference type="Pfam" id="PF05239">
    <property type="entry name" value="PRC"/>
    <property type="match status" value="1"/>
</dbReference>
<feature type="region of interest" description="Disordered" evidence="1">
    <location>
        <begin position="1"/>
        <end position="20"/>
    </location>
</feature>
<feature type="domain" description="PRC-barrel" evidence="2">
    <location>
        <begin position="24"/>
        <end position="97"/>
    </location>
</feature>
<accession>A0ABS0Y850</accession>
<dbReference type="InterPro" id="IPR011033">
    <property type="entry name" value="PRC_barrel-like_sf"/>
</dbReference>
<dbReference type="SUPFAM" id="SSF50346">
    <property type="entry name" value="PRC-barrel domain"/>
    <property type="match status" value="1"/>
</dbReference>
<name>A0ABS0Y850_9HYPH</name>
<protein>
    <submittedName>
        <fullName evidence="3">PRC-barrel domain-containing protein</fullName>
    </submittedName>
</protein>